<dbReference type="SUPFAM" id="SSF141868">
    <property type="entry name" value="EAL domain-like"/>
    <property type="match status" value="1"/>
</dbReference>
<dbReference type="PROSITE" id="PS50112">
    <property type="entry name" value="PAS"/>
    <property type="match status" value="1"/>
</dbReference>
<keyword evidence="1" id="KW-0812">Transmembrane</keyword>
<dbReference type="SMART" id="SM00052">
    <property type="entry name" value="EAL"/>
    <property type="match status" value="1"/>
</dbReference>
<dbReference type="AlphaFoldDB" id="A0A7W7G166"/>
<dbReference type="Proteomes" id="UP000542742">
    <property type="component" value="Unassembled WGS sequence"/>
</dbReference>
<evidence type="ECO:0000259" key="3">
    <source>
        <dbReference type="PROSITE" id="PS50113"/>
    </source>
</evidence>
<feature type="domain" description="PAC" evidence="3">
    <location>
        <begin position="526"/>
        <end position="577"/>
    </location>
</feature>
<accession>A0A7W7G166</accession>
<evidence type="ECO:0000259" key="5">
    <source>
        <dbReference type="PROSITE" id="PS50887"/>
    </source>
</evidence>
<dbReference type="Pfam" id="PF08448">
    <property type="entry name" value="PAS_4"/>
    <property type="match status" value="1"/>
</dbReference>
<dbReference type="CDD" id="cd00130">
    <property type="entry name" value="PAS"/>
    <property type="match status" value="1"/>
</dbReference>
<dbReference type="InterPro" id="IPR043128">
    <property type="entry name" value="Rev_trsase/Diguanyl_cyclase"/>
</dbReference>
<feature type="domain" description="GGDEF" evidence="5">
    <location>
        <begin position="609"/>
        <end position="746"/>
    </location>
</feature>
<dbReference type="NCBIfam" id="TIGR00229">
    <property type="entry name" value="sensory_box"/>
    <property type="match status" value="1"/>
</dbReference>
<dbReference type="PANTHER" id="PTHR44757">
    <property type="entry name" value="DIGUANYLATE CYCLASE DGCP"/>
    <property type="match status" value="1"/>
</dbReference>
<feature type="transmembrane region" description="Helical" evidence="1">
    <location>
        <begin position="223"/>
        <end position="243"/>
    </location>
</feature>
<proteinExistence type="predicted"/>
<sequence>MTTRAVRAAFGAWIVVISAFYYAFPDAHLFTWALLGYSSAAMVLVGVRLHRPSRRLPWYLIAVALVFFTTGDSLYNFILFLGREPAFPGPTDLLYLAVYVFLTAAFLLFVRARGGASNRAALLDALVPTVGLGLLSWVYWIAPFTRSHELSFLEKLVSIGYPFGDVLTLALTLRMLTSPGRKPRALIALVVAMAGLLVSDIFYGQSQLNSAWSLGGPVDLGWIIFYAVMAWTALMPSMTLLTEKLPQAAGTDLRTGRLALMATAALIAPAVLYVEWINGKEIESARGGVVDAPVIAGAAALMFLLVLGRVNGLAVAQRHARARERALHQAGAAVFAATTEAEAAQAVRDAVTKLMPPGQPFRLSITATAGLPHQPGLRLLTAGELPEGARSGDFEHFLYATMPLPGEGRVAAGQLGGPVAVLREMKPTLEALLGQLEVVLQRIGLTGEVNRRNSEAYFRTLIQNASDVILIVDADDTISYASPSADTVLGHPDLTGTPLSALIAVSHHTALSEALAAVRTGRDQADATDLAVLCGDGRLLQIECTGRDLRDDPTVRGLVLTMRDVTERRRLEEDLSHLAFHDGLTGLANRVLFRNRLEQAYTVAERDDEIIAVLFVDLDDFKDVNDTLGHAVGDQLLVSVGERISQVIGVADTAARMGGDEFAILIEQSPDAGRAEELAGRIVQALAVPVEVSDGIGGSHIVSGAASVGVATNRDAGSATELLRHADLALYQAKGEAKGTWQRYQSDLHTAMVQRLETRAALHEAIDNEQFAVMYQPIVDIGTADTVGVEALVRWQHPTRGLLGPYHFIEVAEESGAIVEIGRWVLRAALTEFAGLRAADAESTLRYVSVNVSARQFRTPGFVDLVREALADSGARPEWLLLEITESLLLRDADQVWSDLEELRALGVRIAIDDFGTGYSSLSYLRQMPVDVLKVDKSFIDDILGSEQQRALVDAIVTLARNLDLAVVAEGIEDEGQRAELAAMGCPYGQGYLFSKPVWAHEIVARRHTGPELSDLSAA</sequence>
<keyword evidence="7" id="KW-1185">Reference proteome</keyword>
<keyword evidence="1" id="KW-0472">Membrane</keyword>
<dbReference type="SMART" id="SM00267">
    <property type="entry name" value="GGDEF"/>
    <property type="match status" value="1"/>
</dbReference>
<reference evidence="6 7" key="1">
    <citation type="submission" date="2020-08" db="EMBL/GenBank/DDBJ databases">
        <title>Sequencing the genomes of 1000 actinobacteria strains.</title>
        <authorList>
            <person name="Klenk H.-P."/>
        </authorList>
    </citation>
    <scope>NUCLEOTIDE SEQUENCE [LARGE SCALE GENOMIC DNA]</scope>
    <source>
        <strain evidence="6 7">DSM 45518</strain>
    </source>
</reference>
<dbReference type="SUPFAM" id="SSF55073">
    <property type="entry name" value="Nucleotide cyclase"/>
    <property type="match status" value="1"/>
</dbReference>
<organism evidence="6 7">
    <name type="scientific">Paractinoplanes abujensis</name>
    <dbReference type="NCBI Taxonomy" id="882441"/>
    <lineage>
        <taxon>Bacteria</taxon>
        <taxon>Bacillati</taxon>
        <taxon>Actinomycetota</taxon>
        <taxon>Actinomycetes</taxon>
        <taxon>Micromonosporales</taxon>
        <taxon>Micromonosporaceae</taxon>
        <taxon>Paractinoplanes</taxon>
    </lineage>
</organism>
<evidence type="ECO:0000256" key="1">
    <source>
        <dbReference type="SAM" id="Phobius"/>
    </source>
</evidence>
<dbReference type="EMBL" id="JACHMF010000001">
    <property type="protein sequence ID" value="MBB4691870.1"/>
    <property type="molecule type" value="Genomic_DNA"/>
</dbReference>
<feature type="transmembrane region" description="Helical" evidence="1">
    <location>
        <begin position="29"/>
        <end position="47"/>
    </location>
</feature>
<feature type="transmembrane region" description="Helical" evidence="1">
    <location>
        <begin position="93"/>
        <end position="110"/>
    </location>
</feature>
<dbReference type="NCBIfam" id="TIGR00254">
    <property type="entry name" value="GGDEF"/>
    <property type="match status" value="1"/>
</dbReference>
<dbReference type="InterPro" id="IPR035965">
    <property type="entry name" value="PAS-like_dom_sf"/>
</dbReference>
<feature type="transmembrane region" description="Helical" evidence="1">
    <location>
        <begin position="122"/>
        <end position="140"/>
    </location>
</feature>
<feature type="transmembrane region" description="Helical" evidence="1">
    <location>
        <begin position="185"/>
        <end position="203"/>
    </location>
</feature>
<dbReference type="InterPro" id="IPR035919">
    <property type="entry name" value="EAL_sf"/>
</dbReference>
<dbReference type="Gene3D" id="3.30.70.270">
    <property type="match status" value="1"/>
</dbReference>
<evidence type="ECO:0000313" key="7">
    <source>
        <dbReference type="Proteomes" id="UP000542742"/>
    </source>
</evidence>
<protein>
    <submittedName>
        <fullName evidence="6">Diguanylate cyclase (GGDEF)-like protein/PAS domain S-box-containing protein</fullName>
    </submittedName>
</protein>
<dbReference type="SMART" id="SM00091">
    <property type="entry name" value="PAS"/>
    <property type="match status" value="1"/>
</dbReference>
<dbReference type="Pfam" id="PF00990">
    <property type="entry name" value="GGDEF"/>
    <property type="match status" value="1"/>
</dbReference>
<dbReference type="PROSITE" id="PS50887">
    <property type="entry name" value="GGDEF"/>
    <property type="match status" value="1"/>
</dbReference>
<dbReference type="InterPro" id="IPR000014">
    <property type="entry name" value="PAS"/>
</dbReference>
<dbReference type="RefSeq" id="WP_184950639.1">
    <property type="nucleotide sequence ID" value="NZ_BOMC01000004.1"/>
</dbReference>
<dbReference type="InterPro" id="IPR000700">
    <property type="entry name" value="PAS-assoc_C"/>
</dbReference>
<feature type="transmembrane region" description="Helical" evidence="1">
    <location>
        <begin position="152"/>
        <end position="173"/>
    </location>
</feature>
<feature type="transmembrane region" description="Helical" evidence="1">
    <location>
        <begin position="5"/>
        <end position="23"/>
    </location>
</feature>
<feature type="domain" description="PAS" evidence="2">
    <location>
        <begin position="454"/>
        <end position="490"/>
    </location>
</feature>
<feature type="domain" description="EAL" evidence="4">
    <location>
        <begin position="755"/>
        <end position="1011"/>
    </location>
</feature>
<evidence type="ECO:0000259" key="4">
    <source>
        <dbReference type="PROSITE" id="PS50883"/>
    </source>
</evidence>
<dbReference type="Pfam" id="PF00563">
    <property type="entry name" value="EAL"/>
    <property type="match status" value="1"/>
</dbReference>
<dbReference type="PANTHER" id="PTHR44757:SF2">
    <property type="entry name" value="BIOFILM ARCHITECTURE MAINTENANCE PROTEIN MBAA"/>
    <property type="match status" value="1"/>
</dbReference>
<dbReference type="InterPro" id="IPR001633">
    <property type="entry name" value="EAL_dom"/>
</dbReference>
<dbReference type="PROSITE" id="PS50113">
    <property type="entry name" value="PAC"/>
    <property type="match status" value="1"/>
</dbReference>
<gene>
    <name evidence="6" type="ORF">BKA14_002018</name>
</gene>
<dbReference type="InterPro" id="IPR000160">
    <property type="entry name" value="GGDEF_dom"/>
</dbReference>
<dbReference type="SUPFAM" id="SSF55785">
    <property type="entry name" value="PYP-like sensor domain (PAS domain)"/>
    <property type="match status" value="1"/>
</dbReference>
<feature type="transmembrane region" description="Helical" evidence="1">
    <location>
        <begin position="255"/>
        <end position="274"/>
    </location>
</feature>
<dbReference type="CDD" id="cd01948">
    <property type="entry name" value="EAL"/>
    <property type="match status" value="1"/>
</dbReference>
<dbReference type="InterPro" id="IPR052155">
    <property type="entry name" value="Biofilm_reg_signaling"/>
</dbReference>
<evidence type="ECO:0000259" key="2">
    <source>
        <dbReference type="PROSITE" id="PS50112"/>
    </source>
</evidence>
<dbReference type="Gene3D" id="3.20.20.450">
    <property type="entry name" value="EAL domain"/>
    <property type="match status" value="1"/>
</dbReference>
<dbReference type="PROSITE" id="PS50883">
    <property type="entry name" value="EAL"/>
    <property type="match status" value="1"/>
</dbReference>
<name>A0A7W7G166_9ACTN</name>
<dbReference type="InterPro" id="IPR013656">
    <property type="entry name" value="PAS_4"/>
</dbReference>
<feature type="transmembrane region" description="Helical" evidence="1">
    <location>
        <begin position="59"/>
        <end position="81"/>
    </location>
</feature>
<evidence type="ECO:0000313" key="6">
    <source>
        <dbReference type="EMBL" id="MBB4691870.1"/>
    </source>
</evidence>
<comment type="caution">
    <text evidence="6">The sequence shown here is derived from an EMBL/GenBank/DDBJ whole genome shotgun (WGS) entry which is preliminary data.</text>
</comment>
<dbReference type="InterPro" id="IPR029787">
    <property type="entry name" value="Nucleotide_cyclase"/>
</dbReference>
<keyword evidence="1" id="KW-1133">Transmembrane helix</keyword>
<dbReference type="CDD" id="cd01949">
    <property type="entry name" value="GGDEF"/>
    <property type="match status" value="1"/>
</dbReference>
<dbReference type="Gene3D" id="3.30.450.20">
    <property type="entry name" value="PAS domain"/>
    <property type="match status" value="1"/>
</dbReference>